<keyword evidence="3" id="KW-1185">Reference proteome</keyword>
<dbReference type="AlphaFoldDB" id="A0A656HLE0"/>
<proteinExistence type="predicted"/>
<accession>A0A656HLE0</accession>
<organism evidence="2 3">
    <name type="scientific">Thiothrix nivea (strain ATCC 35100 / DSM 5205 / JP2)</name>
    <dbReference type="NCBI Taxonomy" id="870187"/>
    <lineage>
        <taxon>Bacteria</taxon>
        <taxon>Pseudomonadati</taxon>
        <taxon>Pseudomonadota</taxon>
        <taxon>Gammaproteobacteria</taxon>
        <taxon>Thiotrichales</taxon>
        <taxon>Thiotrichaceae</taxon>
        <taxon>Thiothrix</taxon>
    </lineage>
</organism>
<dbReference type="EMBL" id="JH651384">
    <property type="protein sequence ID" value="EIJ36934.1"/>
    <property type="molecule type" value="Genomic_DNA"/>
</dbReference>
<sequence>MMKFAEYYLLAISMTLLVSYHLYLFWMIRHHPLRTDIGINRCARSAWVRHIMQRPPGDVLAVQTLRNALMSASFLASTAILLVAGLLSFILTNKNSLDNFNHVLDMLSSQHPRVVLSRFLLLIMTFFFAFFNFALTVRYYNHTAFMLNAASSMKEDGHSLPEQFIINALQRGALHFTLGMRAFLMILPFGMWLMGPSWLLLGSVLLVTVMWKIDFPAYTGIPRNECFVGKQHCNLPDEA</sequence>
<evidence type="ECO:0000313" key="2">
    <source>
        <dbReference type="EMBL" id="EIJ36934.1"/>
    </source>
</evidence>
<gene>
    <name evidence="2" type="ORF">Thini_4456</name>
</gene>
<dbReference type="RefSeq" id="WP_002710797.1">
    <property type="nucleotide sequence ID" value="NZ_JH651384.1"/>
</dbReference>
<reference evidence="3" key="1">
    <citation type="journal article" date="2011" name="Stand. Genomic Sci.">
        <title>Genome sequence of the filamentous, gliding Thiothrix nivea neotype strain (JP2(T)).</title>
        <authorList>
            <person name="Lapidus A."/>
            <person name="Nolan M."/>
            <person name="Lucas S."/>
            <person name="Glavina Del Rio T."/>
            <person name="Tice H."/>
            <person name="Cheng J.F."/>
            <person name="Tapia R."/>
            <person name="Han C."/>
            <person name="Goodwin L."/>
            <person name="Pitluck S."/>
            <person name="Liolios K."/>
            <person name="Pagani I."/>
            <person name="Ivanova N."/>
            <person name="Huntemann M."/>
            <person name="Mavromatis K."/>
            <person name="Mikhailova N."/>
            <person name="Pati A."/>
            <person name="Chen A."/>
            <person name="Palaniappan K."/>
            <person name="Land M."/>
            <person name="Brambilla E.M."/>
            <person name="Rohde M."/>
            <person name="Abt B."/>
            <person name="Verbarg S."/>
            <person name="Goker M."/>
            <person name="Bristow J."/>
            <person name="Eisen J.A."/>
            <person name="Markowitz V."/>
            <person name="Hugenholtz P."/>
            <person name="Kyrpides N.C."/>
            <person name="Klenk H.P."/>
            <person name="Woyke T."/>
        </authorList>
    </citation>
    <scope>NUCLEOTIDE SEQUENCE [LARGE SCALE GENOMIC DNA]</scope>
    <source>
        <strain evidence="3">ATCC 35100 / DSM 5205 / JP2</strain>
    </source>
</reference>
<evidence type="ECO:0000256" key="1">
    <source>
        <dbReference type="SAM" id="Phobius"/>
    </source>
</evidence>
<keyword evidence="1" id="KW-1133">Transmembrane helix</keyword>
<keyword evidence="1" id="KW-0812">Transmembrane</keyword>
<feature type="transmembrane region" description="Helical" evidence="1">
    <location>
        <begin position="7"/>
        <end position="26"/>
    </location>
</feature>
<feature type="transmembrane region" description="Helical" evidence="1">
    <location>
        <begin position="119"/>
        <end position="140"/>
    </location>
</feature>
<name>A0A656HLE0_THINJ</name>
<keyword evidence="1" id="KW-0472">Membrane</keyword>
<dbReference type="Proteomes" id="UP000005317">
    <property type="component" value="Unassembled WGS sequence"/>
</dbReference>
<evidence type="ECO:0000313" key="3">
    <source>
        <dbReference type="Proteomes" id="UP000005317"/>
    </source>
</evidence>
<dbReference type="InterPro" id="IPR006747">
    <property type="entry name" value="DUF599"/>
</dbReference>
<dbReference type="PANTHER" id="PTHR31168:SF1">
    <property type="entry name" value="DUF599 FAMILY PROTEIN"/>
    <property type="match status" value="1"/>
</dbReference>
<feature type="transmembrane region" description="Helical" evidence="1">
    <location>
        <begin position="182"/>
        <end position="207"/>
    </location>
</feature>
<dbReference type="PANTHER" id="PTHR31168">
    <property type="entry name" value="OS02G0292800 PROTEIN"/>
    <property type="match status" value="1"/>
</dbReference>
<protein>
    <recommendedName>
        <fullName evidence="4">DUF599 domain-containing protein</fullName>
    </recommendedName>
</protein>
<dbReference type="Pfam" id="PF04654">
    <property type="entry name" value="DUF599"/>
    <property type="match status" value="1"/>
</dbReference>
<feature type="transmembrane region" description="Helical" evidence="1">
    <location>
        <begin position="68"/>
        <end position="91"/>
    </location>
</feature>
<evidence type="ECO:0008006" key="4">
    <source>
        <dbReference type="Google" id="ProtNLM"/>
    </source>
</evidence>